<evidence type="ECO:0000256" key="1">
    <source>
        <dbReference type="SAM" id="MobiDB-lite"/>
    </source>
</evidence>
<dbReference type="Pfam" id="PF20028">
    <property type="entry name" value="VMAP-C"/>
    <property type="match status" value="1"/>
</dbReference>
<feature type="region of interest" description="Disordered" evidence="1">
    <location>
        <begin position="165"/>
        <end position="186"/>
    </location>
</feature>
<name>A0ABU2MJ52_9ACTN</name>
<dbReference type="SUPFAM" id="SSF50494">
    <property type="entry name" value="Trypsin-like serine proteases"/>
    <property type="match status" value="1"/>
</dbReference>
<evidence type="ECO:0000313" key="4">
    <source>
        <dbReference type="Proteomes" id="UP001183246"/>
    </source>
</evidence>
<comment type="caution">
    <text evidence="3">The sequence shown here is derived from an EMBL/GenBank/DDBJ whole genome shotgun (WGS) entry which is preliminary data.</text>
</comment>
<protein>
    <submittedName>
        <fullName evidence="3">Trypsin-like peptidase domain-containing protein</fullName>
    </submittedName>
</protein>
<evidence type="ECO:0000259" key="2">
    <source>
        <dbReference type="Pfam" id="PF20028"/>
    </source>
</evidence>
<gene>
    <name evidence="3" type="ORF">RM590_02995</name>
</gene>
<evidence type="ECO:0000313" key="3">
    <source>
        <dbReference type="EMBL" id="MDT0341614.1"/>
    </source>
</evidence>
<accession>A0ABU2MJ52</accession>
<proteinExistence type="predicted"/>
<keyword evidence="4" id="KW-1185">Reference proteome</keyword>
<dbReference type="Gene3D" id="2.40.10.120">
    <property type="match status" value="1"/>
</dbReference>
<dbReference type="InterPro" id="IPR009003">
    <property type="entry name" value="Peptidase_S1_PA"/>
</dbReference>
<dbReference type="Pfam" id="PF13365">
    <property type="entry name" value="Trypsin_2"/>
    <property type="match status" value="1"/>
</dbReference>
<dbReference type="EMBL" id="JAVREL010000001">
    <property type="protein sequence ID" value="MDT0341614.1"/>
    <property type="molecule type" value="Genomic_DNA"/>
</dbReference>
<reference evidence="4" key="1">
    <citation type="submission" date="2023-07" db="EMBL/GenBank/DDBJ databases">
        <title>30 novel species of actinomycetes from the DSMZ collection.</title>
        <authorList>
            <person name="Nouioui I."/>
        </authorList>
    </citation>
    <scope>NUCLEOTIDE SEQUENCE [LARGE SCALE GENOMIC DNA]</scope>
    <source>
        <strain evidence="4">DSM 44938</strain>
    </source>
</reference>
<sequence length="700" mass="76066">MDSGGAQPMDADPFETLAPLVAAATVRIHAAPTGYDGGEPVTRPWGSGFFVAPNWVLTCAHVALRGGGGEGGGREVGLSVRGVERLLTGRVEWAQPEHNAAGGLWPAPDLALIRLLEPVPHPCVWLTERTARVFTQGEVAFFGCVETDEGIEDVSGRCSIRGERGSEGQMKLGGEDEVPEGVSGGPVVDLERGEVIGVLKARRSAGRDGGLATSVVQLRRLPLPADPVLDDHDDLYQRVLRGHDRYHADRHQDVADPGGTWTDAQSELRATTGRALTPGQRVELLGLLSQLPPPVSTRRLEESITALLGRPAFPSTLPAPRGWRDGLGLLYESRHGAGELETLLRYAMYAATADRPYPAAPDAEARLLDWVHRTAASAETPRWYRTNLHLEQDARLRERDARRFAAEPAEPDEWLYETDLTEGLVGAESEPFVLLEITPHGWERGRYDWRVCVAGPSGELTSIAEDFRARGPDEPPERLRAALAEAFRRGDEPDAPVPLHVAVPYSLLGFPVEEWRPVPGGPRLGEQRPVVVRCTDPVPEAEDSEELRTLRLARWTKVHVSRVIPDILDCVDNHPRPLPGPGVLISRDPASVPVLCHTPTTGGEPAALHRVMASGYNVILWRREITDREPDCGDFHRGVDRTVTGAGHAGRLPGALWRLRAAQAAQGGETPAASWARGLALLYADPGRPLPGMDEPLETP</sequence>
<dbReference type="Proteomes" id="UP001183246">
    <property type="component" value="Unassembled WGS sequence"/>
</dbReference>
<dbReference type="InterPro" id="IPR045450">
    <property type="entry name" value="VMAP_C"/>
</dbReference>
<feature type="domain" description="vWA-MoxR associated protein C-terminal" evidence="2">
    <location>
        <begin position="445"/>
        <end position="686"/>
    </location>
</feature>
<organism evidence="3 4">
    <name type="scientific">Streptomyces litchfieldiae</name>
    <dbReference type="NCBI Taxonomy" id="3075543"/>
    <lineage>
        <taxon>Bacteria</taxon>
        <taxon>Bacillati</taxon>
        <taxon>Actinomycetota</taxon>
        <taxon>Actinomycetes</taxon>
        <taxon>Kitasatosporales</taxon>
        <taxon>Streptomycetaceae</taxon>
        <taxon>Streptomyces</taxon>
    </lineage>
</organism>